<feature type="transmembrane region" description="Helical" evidence="8">
    <location>
        <begin position="34"/>
        <end position="54"/>
    </location>
</feature>
<name>A0ABD5B998_ELIMR</name>
<keyword evidence="7 8" id="KW-0472">Membrane</keyword>
<accession>A0ABD5B998</accession>
<reference evidence="9 12" key="2">
    <citation type="submission" date="2023-06" db="EMBL/GenBank/DDBJ databases">
        <title>Nosocomial Elizabethkingia miricola genome.</title>
        <authorList>
            <person name="Morgado S."/>
            <person name="Fonseca E."/>
            <person name="Freitas F."/>
            <person name="Vicente A.C."/>
        </authorList>
    </citation>
    <scope>NUCLEOTIDE SEQUENCE [LARGE SCALE GENOMIC DNA]</scope>
    <source>
        <strain evidence="9 12">EM15</strain>
    </source>
</reference>
<protein>
    <submittedName>
        <fullName evidence="9">AI-2E family transporter</fullName>
    </submittedName>
    <submittedName>
        <fullName evidence="10">PurR-regulated permease PerM</fullName>
    </submittedName>
</protein>
<dbReference type="EMBL" id="JAUCQJ010000005">
    <property type="protein sequence ID" value="MDQ8750497.1"/>
    <property type="molecule type" value="Genomic_DNA"/>
</dbReference>
<feature type="transmembrane region" description="Helical" evidence="8">
    <location>
        <begin position="9"/>
        <end position="28"/>
    </location>
</feature>
<evidence type="ECO:0000313" key="11">
    <source>
        <dbReference type="Proteomes" id="UP000324513"/>
    </source>
</evidence>
<evidence type="ECO:0000256" key="5">
    <source>
        <dbReference type="ARBA" id="ARBA00022692"/>
    </source>
</evidence>
<comment type="similarity">
    <text evidence="2">Belongs to the autoinducer-2 exporter (AI-2E) (TC 2.A.86) family.</text>
</comment>
<dbReference type="Pfam" id="PF01594">
    <property type="entry name" value="AI-2E_transport"/>
    <property type="match status" value="1"/>
</dbReference>
<comment type="caution">
    <text evidence="9">The sequence shown here is derived from an EMBL/GenBank/DDBJ whole genome shotgun (WGS) entry which is preliminary data.</text>
</comment>
<dbReference type="PANTHER" id="PTHR21716:SF53">
    <property type="entry name" value="PERMEASE PERM-RELATED"/>
    <property type="match status" value="1"/>
</dbReference>
<evidence type="ECO:0000256" key="3">
    <source>
        <dbReference type="ARBA" id="ARBA00022448"/>
    </source>
</evidence>
<evidence type="ECO:0000256" key="6">
    <source>
        <dbReference type="ARBA" id="ARBA00022989"/>
    </source>
</evidence>
<feature type="transmembrane region" description="Helical" evidence="8">
    <location>
        <begin position="66"/>
        <end position="85"/>
    </location>
</feature>
<evidence type="ECO:0000256" key="8">
    <source>
        <dbReference type="SAM" id="Phobius"/>
    </source>
</evidence>
<dbReference type="InterPro" id="IPR002549">
    <property type="entry name" value="AI-2E-like"/>
</dbReference>
<dbReference type="EMBL" id="VNHK01000001">
    <property type="protein sequence ID" value="TYO94334.1"/>
    <property type="molecule type" value="Genomic_DNA"/>
</dbReference>
<feature type="transmembrane region" description="Helical" evidence="8">
    <location>
        <begin position="300"/>
        <end position="333"/>
    </location>
</feature>
<evidence type="ECO:0000256" key="4">
    <source>
        <dbReference type="ARBA" id="ARBA00022475"/>
    </source>
</evidence>
<dbReference type="Proteomes" id="UP001239265">
    <property type="component" value="Unassembled WGS sequence"/>
</dbReference>
<evidence type="ECO:0000313" key="12">
    <source>
        <dbReference type="Proteomes" id="UP001239265"/>
    </source>
</evidence>
<keyword evidence="4" id="KW-1003">Cell membrane</keyword>
<organism evidence="9 12">
    <name type="scientific">Elizabethkingia miricola</name>
    <name type="common">Chryseobacterium miricola</name>
    <dbReference type="NCBI Taxonomy" id="172045"/>
    <lineage>
        <taxon>Bacteria</taxon>
        <taxon>Pseudomonadati</taxon>
        <taxon>Bacteroidota</taxon>
        <taxon>Flavobacteriia</taxon>
        <taxon>Flavobacteriales</taxon>
        <taxon>Weeksellaceae</taxon>
        <taxon>Elizabethkingia</taxon>
    </lineage>
</organism>
<feature type="transmembrane region" description="Helical" evidence="8">
    <location>
        <begin position="269"/>
        <end position="288"/>
    </location>
</feature>
<evidence type="ECO:0000313" key="10">
    <source>
        <dbReference type="EMBL" id="TYO94334.1"/>
    </source>
</evidence>
<evidence type="ECO:0000256" key="1">
    <source>
        <dbReference type="ARBA" id="ARBA00004651"/>
    </source>
</evidence>
<comment type="subcellular location">
    <subcellularLocation>
        <location evidence="1">Cell membrane</location>
        <topology evidence="1">Multi-pass membrane protein</topology>
    </subcellularLocation>
</comment>
<keyword evidence="11" id="KW-1185">Reference proteome</keyword>
<dbReference type="AlphaFoldDB" id="A0ABD5B998"/>
<feature type="transmembrane region" description="Helical" evidence="8">
    <location>
        <begin position="150"/>
        <end position="170"/>
    </location>
</feature>
<evidence type="ECO:0000256" key="2">
    <source>
        <dbReference type="ARBA" id="ARBA00009773"/>
    </source>
</evidence>
<evidence type="ECO:0000256" key="7">
    <source>
        <dbReference type="ARBA" id="ARBA00023136"/>
    </source>
</evidence>
<keyword evidence="6 8" id="KW-1133">Transmembrane helix</keyword>
<proteinExistence type="inferred from homology"/>
<dbReference type="Proteomes" id="UP000324513">
    <property type="component" value="Unassembled WGS sequence"/>
</dbReference>
<feature type="transmembrane region" description="Helical" evidence="8">
    <location>
        <begin position="204"/>
        <end position="226"/>
    </location>
</feature>
<gene>
    <name evidence="10" type="ORF">LX74_00375</name>
    <name evidence="9" type="ORF">QT385_17710</name>
</gene>
<keyword evidence="5 8" id="KW-0812">Transmembrane</keyword>
<reference evidence="10 11" key="1">
    <citation type="submission" date="2019-07" db="EMBL/GenBank/DDBJ databases">
        <title>Genomic Encyclopedia of Archaeal and Bacterial Type Strains, Phase II (KMG-II): from individual species to whole genera.</title>
        <authorList>
            <person name="Goeker M."/>
        </authorList>
    </citation>
    <scope>NUCLEOTIDE SEQUENCE [LARGE SCALE GENOMIC DNA]</scope>
    <source>
        <strain evidence="10 11">DSM 14571</strain>
    </source>
</reference>
<dbReference type="GO" id="GO:0005886">
    <property type="term" value="C:plasma membrane"/>
    <property type="evidence" value="ECO:0007669"/>
    <property type="project" value="UniProtKB-SubCell"/>
</dbReference>
<sequence length="374" mass="41906">MKAFLSWPFYLKLASVLISIMILGYLAIQGQDLIIPMIMGLLFAILLVPVCNFLEKKLRFNRSISAIVVSVLGLALIGLILYLIGVQTTSFSEDWPAFQKQITAAFDSIQDWIAHKFGVQKHKQLTYINDLAQKSLSTGTVIVEKMLKSITYILMLIGLTFLFTLFILIYRRQLVRFIIMCFADKHKAVVMDVVNSIQYMVKKYLIGLIIQMVLVTILSFIAYTIIGIKYNFLLAIITGIFNVLPYLGILIATVLGIFVTFATSSAANVLWVLVGMVAVHAVDGNIIMPKIVGSQVKLNSLIVIIGLIVGESVWGVMGMFLTIPIMAIAKIIFDRVEDLKPWGYLMGDDDDAKEYGKEELLPIEEDETEMEIEK</sequence>
<dbReference type="PANTHER" id="PTHR21716">
    <property type="entry name" value="TRANSMEMBRANE PROTEIN"/>
    <property type="match status" value="1"/>
</dbReference>
<keyword evidence="3" id="KW-0813">Transport</keyword>
<evidence type="ECO:0000313" key="9">
    <source>
        <dbReference type="EMBL" id="MDQ8750497.1"/>
    </source>
</evidence>
<dbReference type="RefSeq" id="WP_065082607.1">
    <property type="nucleotide sequence ID" value="NZ_CP040516.1"/>
</dbReference>
<feature type="transmembrane region" description="Helical" evidence="8">
    <location>
        <begin position="232"/>
        <end position="262"/>
    </location>
</feature>